<dbReference type="Proteomes" id="UP001057375">
    <property type="component" value="Unassembled WGS sequence"/>
</dbReference>
<feature type="transmembrane region" description="Helical" evidence="1">
    <location>
        <begin position="91"/>
        <end position="114"/>
    </location>
</feature>
<dbReference type="EMBL" id="BQXS01012413">
    <property type="protein sequence ID" value="GKT22618.1"/>
    <property type="molecule type" value="Genomic_DNA"/>
</dbReference>
<keyword evidence="1" id="KW-0812">Transmembrane</keyword>
<proteinExistence type="predicted"/>
<evidence type="ECO:0000313" key="3">
    <source>
        <dbReference type="Proteomes" id="UP001057375"/>
    </source>
</evidence>
<keyword evidence="1" id="KW-1133">Transmembrane helix</keyword>
<protein>
    <submittedName>
        <fullName evidence="2">Uncharacterized protein</fullName>
    </submittedName>
</protein>
<evidence type="ECO:0000256" key="1">
    <source>
        <dbReference type="SAM" id="Phobius"/>
    </source>
</evidence>
<keyword evidence="1" id="KW-0472">Membrane</keyword>
<keyword evidence="3" id="KW-1185">Reference proteome</keyword>
<feature type="transmembrane region" description="Helical" evidence="1">
    <location>
        <begin position="13"/>
        <end position="40"/>
    </location>
</feature>
<accession>A0ABQ5JYL7</accession>
<name>A0ABQ5JYL7_9EUKA</name>
<comment type="caution">
    <text evidence="2">The sequence shown here is derived from an EMBL/GenBank/DDBJ whole genome shotgun (WGS) entry which is preliminary data.</text>
</comment>
<sequence>MVITIEQAKTEKIFFIIFAIIQYCVIVCITPNPVGVFILLPLLFFSGEGGHLSFIITLVLTIGSALCHFYFELPLFINFIKVKPEPSYSLWQEIAVIVVIHFLLIYILSQLLVLHRQHLNCRNMMLRSFI</sequence>
<evidence type="ECO:0000313" key="2">
    <source>
        <dbReference type="EMBL" id="GKT22618.1"/>
    </source>
</evidence>
<reference evidence="2" key="1">
    <citation type="submission" date="2022-03" db="EMBL/GenBank/DDBJ databases">
        <title>Draft genome sequence of Aduncisulcus paluster, a free-living microaerophilic Fornicata.</title>
        <authorList>
            <person name="Yuyama I."/>
            <person name="Kume K."/>
            <person name="Tamura T."/>
            <person name="Inagaki Y."/>
            <person name="Hashimoto T."/>
        </authorList>
    </citation>
    <scope>NUCLEOTIDE SEQUENCE</scope>
    <source>
        <strain evidence="2">NY0171</strain>
    </source>
</reference>
<organism evidence="2 3">
    <name type="scientific">Aduncisulcus paluster</name>
    <dbReference type="NCBI Taxonomy" id="2918883"/>
    <lineage>
        <taxon>Eukaryota</taxon>
        <taxon>Metamonada</taxon>
        <taxon>Carpediemonas-like organisms</taxon>
        <taxon>Aduncisulcus</taxon>
    </lineage>
</organism>
<feature type="transmembrane region" description="Helical" evidence="1">
    <location>
        <begin position="52"/>
        <end position="71"/>
    </location>
</feature>
<gene>
    <name evidence="2" type="ORF">ADUPG1_012176</name>
</gene>